<dbReference type="SUPFAM" id="SSF51126">
    <property type="entry name" value="Pectin lyase-like"/>
    <property type="match status" value="1"/>
</dbReference>
<keyword evidence="2" id="KW-0456">Lyase</keyword>
<dbReference type="InterPro" id="IPR011050">
    <property type="entry name" value="Pectin_lyase_fold/virulence"/>
</dbReference>
<organism evidence="2 3">
    <name type="scientific">Penicillium daleae</name>
    <dbReference type="NCBI Taxonomy" id="63821"/>
    <lineage>
        <taxon>Eukaryota</taxon>
        <taxon>Fungi</taxon>
        <taxon>Dikarya</taxon>
        <taxon>Ascomycota</taxon>
        <taxon>Pezizomycotina</taxon>
        <taxon>Eurotiomycetes</taxon>
        <taxon>Eurotiomycetidae</taxon>
        <taxon>Eurotiales</taxon>
        <taxon>Aspergillaceae</taxon>
        <taxon>Penicillium</taxon>
    </lineage>
</organism>
<keyword evidence="3" id="KW-1185">Reference proteome</keyword>
<dbReference type="GeneID" id="81604823"/>
<proteinExistence type="predicted"/>
<sequence>MAPSRTLLTAVALLGAIAQAAGVSGTAVGFAIGTTGGGNARSAAPSDISQLTGWLTKKLHGSQDNCTDCKCCIPSSNSCGSSVQNAIDLDSSSWCGSYPTTTCTYDKAAIDGMHFASNKSIVGVCSTGVIRGKGLRLVNGVSKVIIQNVHITELNPWYI</sequence>
<dbReference type="RefSeq" id="XP_056763429.1">
    <property type="nucleotide sequence ID" value="XM_056914580.1"/>
</dbReference>
<name>A0AAD6G037_9EURO</name>
<comment type="caution">
    <text evidence="2">The sequence shown here is derived from an EMBL/GenBank/DDBJ whole genome shotgun (WGS) entry which is preliminary data.</text>
</comment>
<evidence type="ECO:0000256" key="1">
    <source>
        <dbReference type="SAM" id="SignalP"/>
    </source>
</evidence>
<reference evidence="2" key="2">
    <citation type="journal article" date="2023" name="IMA Fungus">
        <title>Comparative genomic study of the Penicillium genus elucidates a diverse pangenome and 15 lateral gene transfer events.</title>
        <authorList>
            <person name="Petersen C."/>
            <person name="Sorensen T."/>
            <person name="Nielsen M.R."/>
            <person name="Sondergaard T.E."/>
            <person name="Sorensen J.L."/>
            <person name="Fitzpatrick D.A."/>
            <person name="Frisvad J.C."/>
            <person name="Nielsen K.L."/>
        </authorList>
    </citation>
    <scope>NUCLEOTIDE SEQUENCE</scope>
    <source>
        <strain evidence="2">IBT 16125</strain>
    </source>
</reference>
<dbReference type="EMBL" id="JAPVEA010000008">
    <property type="protein sequence ID" value="KAJ5440200.1"/>
    <property type="molecule type" value="Genomic_DNA"/>
</dbReference>
<evidence type="ECO:0000313" key="2">
    <source>
        <dbReference type="EMBL" id="KAJ5440200.1"/>
    </source>
</evidence>
<feature type="chain" id="PRO_5044499819" evidence="1">
    <location>
        <begin position="23"/>
        <end position="159"/>
    </location>
</feature>
<feature type="signal peptide" evidence="1">
    <location>
        <begin position="1"/>
        <end position="22"/>
    </location>
</feature>
<keyword evidence="1" id="KW-0732">Signal</keyword>
<dbReference type="Proteomes" id="UP001213681">
    <property type="component" value="Unassembled WGS sequence"/>
</dbReference>
<accession>A0AAD6G037</accession>
<dbReference type="InterPro" id="IPR012334">
    <property type="entry name" value="Pectin_lyas_fold"/>
</dbReference>
<evidence type="ECO:0000313" key="3">
    <source>
        <dbReference type="Proteomes" id="UP001213681"/>
    </source>
</evidence>
<dbReference type="GO" id="GO:0016829">
    <property type="term" value="F:lyase activity"/>
    <property type="evidence" value="ECO:0007669"/>
    <property type="project" value="UniProtKB-KW"/>
</dbReference>
<protein>
    <submittedName>
        <fullName evidence="2">Pectin lyase F</fullName>
    </submittedName>
</protein>
<dbReference type="Gene3D" id="2.160.20.10">
    <property type="entry name" value="Single-stranded right-handed beta-helix, Pectin lyase-like"/>
    <property type="match status" value="1"/>
</dbReference>
<reference evidence="2" key="1">
    <citation type="submission" date="2022-12" db="EMBL/GenBank/DDBJ databases">
        <authorList>
            <person name="Petersen C."/>
        </authorList>
    </citation>
    <scope>NUCLEOTIDE SEQUENCE</scope>
    <source>
        <strain evidence="2">IBT 16125</strain>
    </source>
</reference>
<dbReference type="AlphaFoldDB" id="A0AAD6G037"/>
<gene>
    <name evidence="2" type="ORF">N7458_011198</name>
</gene>